<protein>
    <submittedName>
        <fullName evidence="1">Uncharacterized protein</fullName>
    </submittedName>
</protein>
<dbReference type="AlphaFoldDB" id="A0A381W5A0"/>
<name>A0A381W5A0_9ZZZZ</name>
<accession>A0A381W5A0</accession>
<reference evidence="1" key="1">
    <citation type="submission" date="2018-05" db="EMBL/GenBank/DDBJ databases">
        <authorList>
            <person name="Lanie J.A."/>
            <person name="Ng W.-L."/>
            <person name="Kazmierczak K.M."/>
            <person name="Andrzejewski T.M."/>
            <person name="Davidsen T.M."/>
            <person name="Wayne K.J."/>
            <person name="Tettelin H."/>
            <person name="Glass J.I."/>
            <person name="Rusch D."/>
            <person name="Podicherti R."/>
            <person name="Tsui H.-C.T."/>
            <person name="Winkler M.E."/>
        </authorList>
    </citation>
    <scope>NUCLEOTIDE SEQUENCE</scope>
</reference>
<proteinExistence type="predicted"/>
<organism evidence="1">
    <name type="scientific">marine metagenome</name>
    <dbReference type="NCBI Taxonomy" id="408172"/>
    <lineage>
        <taxon>unclassified sequences</taxon>
        <taxon>metagenomes</taxon>
        <taxon>ecological metagenomes</taxon>
    </lineage>
</organism>
<feature type="non-terminal residue" evidence="1">
    <location>
        <position position="33"/>
    </location>
</feature>
<sequence>MLDLLLFLILLFLYVVVISFISHCNRELEEFRN</sequence>
<dbReference type="EMBL" id="UINC01010607">
    <property type="protein sequence ID" value="SVA47117.1"/>
    <property type="molecule type" value="Genomic_DNA"/>
</dbReference>
<gene>
    <name evidence="1" type="ORF">METZ01_LOCUS99971</name>
</gene>
<evidence type="ECO:0000313" key="1">
    <source>
        <dbReference type="EMBL" id="SVA47117.1"/>
    </source>
</evidence>